<dbReference type="AlphaFoldDB" id="A0A0C2VLT6"/>
<dbReference type="EMBL" id="JXRP01000009">
    <property type="protein sequence ID" value="KIL49882.1"/>
    <property type="molecule type" value="Genomic_DNA"/>
</dbReference>
<evidence type="ECO:0000313" key="2">
    <source>
        <dbReference type="Proteomes" id="UP000031938"/>
    </source>
</evidence>
<dbReference type="Proteomes" id="UP000031938">
    <property type="component" value="Unassembled WGS sequence"/>
</dbReference>
<comment type="caution">
    <text evidence="1">The sequence shown here is derived from an EMBL/GenBank/DDBJ whole genome shotgun (WGS) entry which is preliminary data.</text>
</comment>
<organism evidence="1 2">
    <name type="scientific">Jeotgalibacillus soli</name>
    <dbReference type="NCBI Taxonomy" id="889306"/>
    <lineage>
        <taxon>Bacteria</taxon>
        <taxon>Bacillati</taxon>
        <taxon>Bacillota</taxon>
        <taxon>Bacilli</taxon>
        <taxon>Bacillales</taxon>
        <taxon>Caryophanaceae</taxon>
        <taxon>Jeotgalibacillus</taxon>
    </lineage>
</organism>
<proteinExistence type="predicted"/>
<reference evidence="1 2" key="1">
    <citation type="submission" date="2015-01" db="EMBL/GenBank/DDBJ databases">
        <title>Genome sequencing of Jeotgalibacillus soli.</title>
        <authorList>
            <person name="Goh K.M."/>
            <person name="Chan K.-G."/>
            <person name="Yaakop A.S."/>
            <person name="Ee R."/>
            <person name="Gan H.M."/>
            <person name="Chan C.S."/>
        </authorList>
    </citation>
    <scope>NUCLEOTIDE SEQUENCE [LARGE SCALE GENOMIC DNA]</scope>
    <source>
        <strain evidence="1 2">P9</strain>
    </source>
</reference>
<accession>A0A0C2VLT6</accession>
<name>A0A0C2VLT6_9BACL</name>
<sequence length="37" mass="4514">MRTNEMILFFVVKIKADAGSAWWFWNREKELPEVSFH</sequence>
<protein>
    <submittedName>
        <fullName evidence="1">Uncharacterized protein</fullName>
    </submittedName>
</protein>
<dbReference type="PATRIC" id="fig|889306.3.peg.1359"/>
<gene>
    <name evidence="1" type="ORF">KP78_13500</name>
</gene>
<keyword evidence="2" id="KW-1185">Reference proteome</keyword>
<evidence type="ECO:0000313" key="1">
    <source>
        <dbReference type="EMBL" id="KIL49882.1"/>
    </source>
</evidence>